<comment type="subcellular location">
    <subcellularLocation>
        <location evidence="1 9">Bacterial flagellum basal body</location>
    </subcellularLocation>
    <subcellularLocation>
        <location evidence="2">Cell membrane</location>
        <topology evidence="2">Multi-pass membrane protein</topology>
    </subcellularLocation>
</comment>
<evidence type="ECO:0000256" key="4">
    <source>
        <dbReference type="ARBA" id="ARBA00022475"/>
    </source>
</evidence>
<dbReference type="GO" id="GO:0009431">
    <property type="term" value="C:bacterial-type flagellum basal body, MS ring"/>
    <property type="evidence" value="ECO:0007669"/>
    <property type="project" value="InterPro"/>
</dbReference>
<keyword evidence="6 11" id="KW-1133">Transmembrane helix</keyword>
<evidence type="ECO:0000256" key="5">
    <source>
        <dbReference type="ARBA" id="ARBA00022692"/>
    </source>
</evidence>
<dbReference type="GO" id="GO:0005886">
    <property type="term" value="C:plasma membrane"/>
    <property type="evidence" value="ECO:0007669"/>
    <property type="project" value="UniProtKB-SubCell"/>
</dbReference>
<evidence type="ECO:0000256" key="1">
    <source>
        <dbReference type="ARBA" id="ARBA00004117"/>
    </source>
</evidence>
<keyword evidence="4" id="KW-1003">Cell membrane</keyword>
<proteinExistence type="inferred from homology"/>
<keyword evidence="8 9" id="KW-0975">Bacterial flagellum</keyword>
<comment type="similarity">
    <text evidence="3 9">Belongs to the FliF family.</text>
</comment>
<gene>
    <name evidence="14" type="primary">fliF</name>
    <name evidence="14" type="ORF">GH741_06130</name>
</gene>
<dbReference type="EMBL" id="WJNG01000004">
    <property type="protein sequence ID" value="MRH42256.1"/>
    <property type="molecule type" value="Genomic_DNA"/>
</dbReference>
<dbReference type="AlphaFoldDB" id="A0A6A8DCJ5"/>
<evidence type="ECO:0000256" key="6">
    <source>
        <dbReference type="ARBA" id="ARBA00022989"/>
    </source>
</evidence>
<dbReference type="Gene3D" id="3.30.300.30">
    <property type="match status" value="1"/>
</dbReference>
<keyword evidence="5 11" id="KW-0812">Transmembrane</keyword>
<feature type="transmembrane region" description="Helical" evidence="11">
    <location>
        <begin position="447"/>
        <end position="467"/>
    </location>
</feature>
<organism evidence="14 15">
    <name type="scientific">Aquibacillus halophilus</name>
    <dbReference type="NCBI Taxonomy" id="930132"/>
    <lineage>
        <taxon>Bacteria</taxon>
        <taxon>Bacillati</taxon>
        <taxon>Bacillota</taxon>
        <taxon>Bacilli</taxon>
        <taxon>Bacillales</taxon>
        <taxon>Bacillaceae</taxon>
        <taxon>Aquibacillus</taxon>
    </lineage>
</organism>
<keyword evidence="15" id="KW-1185">Reference proteome</keyword>
<comment type="function">
    <text evidence="9">The M ring may be actively involved in energy transduction.</text>
</comment>
<dbReference type="OrthoDB" id="9807026at2"/>
<dbReference type="InterPro" id="IPR000067">
    <property type="entry name" value="FlgMring_FliF"/>
</dbReference>
<name>A0A6A8DCJ5_9BACI</name>
<feature type="domain" description="Flagellar M-ring C-terminal" evidence="13">
    <location>
        <begin position="259"/>
        <end position="399"/>
    </location>
</feature>
<reference evidence="14" key="1">
    <citation type="submission" date="2019-11" db="EMBL/GenBank/DDBJ databases">
        <authorList>
            <person name="Li J."/>
        </authorList>
    </citation>
    <scope>NUCLEOTIDE SEQUENCE</scope>
    <source>
        <strain evidence="14">B6B</strain>
    </source>
</reference>
<evidence type="ECO:0000313" key="15">
    <source>
        <dbReference type="Proteomes" id="UP000799092"/>
    </source>
</evidence>
<protein>
    <recommendedName>
        <fullName evidence="9">Flagellar M-ring protein</fullName>
    </recommendedName>
</protein>
<dbReference type="GO" id="GO:0003774">
    <property type="term" value="F:cytoskeletal motor activity"/>
    <property type="evidence" value="ECO:0007669"/>
    <property type="project" value="InterPro"/>
</dbReference>
<evidence type="ECO:0000259" key="13">
    <source>
        <dbReference type="Pfam" id="PF08345"/>
    </source>
</evidence>
<keyword evidence="14" id="KW-0969">Cilium</keyword>
<feature type="region of interest" description="Disordered" evidence="10">
    <location>
        <begin position="305"/>
        <end position="333"/>
    </location>
</feature>
<dbReference type="InterPro" id="IPR013556">
    <property type="entry name" value="Flag_M-ring_C"/>
</dbReference>
<dbReference type="RefSeq" id="WP_153735902.1">
    <property type="nucleotide sequence ID" value="NZ_WJNG01000004.1"/>
</dbReference>
<dbReference type="PANTHER" id="PTHR30046">
    <property type="entry name" value="FLAGELLAR M-RING PROTEIN"/>
    <property type="match status" value="1"/>
</dbReference>
<keyword evidence="7 11" id="KW-0472">Membrane</keyword>
<dbReference type="InterPro" id="IPR045851">
    <property type="entry name" value="AMP-bd_C_sf"/>
</dbReference>
<evidence type="ECO:0000256" key="10">
    <source>
        <dbReference type="SAM" id="MobiDB-lite"/>
    </source>
</evidence>
<dbReference type="Pfam" id="PF01514">
    <property type="entry name" value="YscJ_FliF"/>
    <property type="match status" value="1"/>
</dbReference>
<dbReference type="PANTHER" id="PTHR30046:SF0">
    <property type="entry name" value="FLAGELLAR M-RING PROTEIN"/>
    <property type="match status" value="1"/>
</dbReference>
<evidence type="ECO:0000256" key="2">
    <source>
        <dbReference type="ARBA" id="ARBA00004651"/>
    </source>
</evidence>
<dbReference type="GO" id="GO:0071973">
    <property type="term" value="P:bacterial-type flagellum-dependent cell motility"/>
    <property type="evidence" value="ECO:0007669"/>
    <property type="project" value="InterPro"/>
</dbReference>
<dbReference type="InterPro" id="IPR043427">
    <property type="entry name" value="YscJ/FliF"/>
</dbReference>
<dbReference type="PRINTS" id="PR01009">
    <property type="entry name" value="FLGMRINGFLIF"/>
</dbReference>
<evidence type="ECO:0000256" key="7">
    <source>
        <dbReference type="ARBA" id="ARBA00023136"/>
    </source>
</evidence>
<evidence type="ECO:0000256" key="3">
    <source>
        <dbReference type="ARBA" id="ARBA00007971"/>
    </source>
</evidence>
<dbReference type="InterPro" id="IPR006182">
    <property type="entry name" value="FliF_N_dom"/>
</dbReference>
<evidence type="ECO:0000313" key="14">
    <source>
        <dbReference type="EMBL" id="MRH42256.1"/>
    </source>
</evidence>
<evidence type="ECO:0000256" key="11">
    <source>
        <dbReference type="SAM" id="Phobius"/>
    </source>
</evidence>
<dbReference type="PIRSF" id="PIRSF004862">
    <property type="entry name" value="FliF"/>
    <property type="match status" value="1"/>
</dbReference>
<dbReference type="Pfam" id="PF08345">
    <property type="entry name" value="YscJ_FliF_C"/>
    <property type="match status" value="1"/>
</dbReference>
<evidence type="ECO:0000259" key="12">
    <source>
        <dbReference type="Pfam" id="PF01514"/>
    </source>
</evidence>
<keyword evidence="14" id="KW-0966">Cell projection</keyword>
<evidence type="ECO:0000256" key="8">
    <source>
        <dbReference type="ARBA" id="ARBA00023143"/>
    </source>
</evidence>
<accession>A0A6A8DCJ5</accession>
<evidence type="ECO:0000256" key="9">
    <source>
        <dbReference type="PIRNR" id="PIRNR004862"/>
    </source>
</evidence>
<dbReference type="NCBIfam" id="TIGR00206">
    <property type="entry name" value="fliF"/>
    <property type="match status" value="1"/>
</dbReference>
<keyword evidence="14" id="KW-0282">Flagellum</keyword>
<comment type="caution">
    <text evidence="14">The sequence shown here is derived from an EMBL/GenBank/DDBJ whole genome shotgun (WGS) entry which is preliminary data.</text>
</comment>
<dbReference type="Proteomes" id="UP000799092">
    <property type="component" value="Unassembled WGS sequence"/>
</dbReference>
<feature type="domain" description="Flagellar M-ring N-terminal" evidence="12">
    <location>
        <begin position="46"/>
        <end position="220"/>
    </location>
</feature>
<sequence>MKEKFNIYKEKITNFWSTRSRSQQRLYLGSVLLFLFLIIGSSLFASASNMVPLYNNLSLQEVGQIKGELDARGIKYELGNAGTTINVPDDQVDTLLVDLAAQGIPNSGSIDYSFFSANTSWGMTDNEFDVIHLDAMQTELGNLMKSIDGIEEAKVMINKPQDPVFVSDQTQEASASIVINTRPGYQFQESQISSLYHLVSKTVPNLPTDNIVIMNQNFEYFDLNNSNSFSGDTYTSQQKVKQDIERDIQRRVQQMIGMMVGTEKVIASVTADIDFTHENRIEELVESPDEDTLNGLPVSIESIKESYTGNPPVTGEAGTGEGDIPNYPAGGVGDDGDYELVKESINNEFNRIRKDIVESPYKIRDLGIQVAVDNTKDSTEGQEIEYLTQQEQNTVEEGISSILSSIVSTSIDKSYGQVIPEEKVSIVFQEFNGKPNVPTNNIPVIPYWVYGLGALLFIVILALIWVLRKRKNSEEEMVTENVIERQVTAAPVPDIEEDYDSESSMKRKQLEKMAKDKPEDFARLLRSWIAED</sequence>